<name>A0A1U7CXP1_9BACT</name>
<dbReference type="NCBIfam" id="TIGR00010">
    <property type="entry name" value="YchF/TatD family DNA exonuclease"/>
    <property type="match status" value="1"/>
</dbReference>
<dbReference type="PANTHER" id="PTHR46124:SF2">
    <property type="entry name" value="D-AMINOACYL-TRNA DEACYLASE"/>
    <property type="match status" value="1"/>
</dbReference>
<reference evidence="6" key="1">
    <citation type="submission" date="2016-12" db="EMBL/GenBank/DDBJ databases">
        <title>Comparative genomics of four Isosphaeraceae planctomycetes: a common pool of plasmids and glycoside hydrolase genes.</title>
        <authorList>
            <person name="Ivanova A."/>
        </authorList>
    </citation>
    <scope>NUCLEOTIDE SEQUENCE [LARGE SCALE GENOMIC DNA]</scope>
    <source>
        <strain evidence="6">PX4</strain>
    </source>
</reference>
<evidence type="ECO:0000313" key="5">
    <source>
        <dbReference type="EMBL" id="APW63714.1"/>
    </source>
</evidence>
<dbReference type="GO" id="GO:0046872">
    <property type="term" value="F:metal ion binding"/>
    <property type="evidence" value="ECO:0007669"/>
    <property type="project" value="UniProtKB-KW"/>
</dbReference>
<evidence type="ECO:0000256" key="1">
    <source>
        <dbReference type="ARBA" id="ARBA00009275"/>
    </source>
</evidence>
<dbReference type="STRING" id="1387353.BSF38_05288"/>
<accession>A0A1U7CXP1</accession>
<dbReference type="InterPro" id="IPR032466">
    <property type="entry name" value="Metal_Hydrolase"/>
</dbReference>
<keyword evidence="3 5" id="KW-0378">Hydrolase</keyword>
<dbReference type="EC" id="3.1.21.-" evidence="5"/>
<evidence type="ECO:0000256" key="3">
    <source>
        <dbReference type="ARBA" id="ARBA00022801"/>
    </source>
</evidence>
<dbReference type="Gene3D" id="3.20.20.140">
    <property type="entry name" value="Metal-dependent hydrolases"/>
    <property type="match status" value="1"/>
</dbReference>
<dbReference type="PROSITE" id="PS01091">
    <property type="entry name" value="TATD_3"/>
    <property type="match status" value="1"/>
</dbReference>
<feature type="binding site" evidence="4">
    <location>
        <position position="217"/>
    </location>
    <ligand>
        <name>a divalent metal cation</name>
        <dbReference type="ChEBI" id="CHEBI:60240"/>
        <label>1</label>
    </ligand>
</feature>
<proteinExistence type="inferred from homology"/>
<dbReference type="PIRSF" id="PIRSF005902">
    <property type="entry name" value="DNase_TatD"/>
    <property type="match status" value="1"/>
</dbReference>
<dbReference type="InterPro" id="IPR015991">
    <property type="entry name" value="TatD/YcfH-like"/>
</dbReference>
<dbReference type="SUPFAM" id="SSF51556">
    <property type="entry name" value="Metallo-dependent hydrolases"/>
    <property type="match status" value="1"/>
</dbReference>
<evidence type="ECO:0000313" key="6">
    <source>
        <dbReference type="Proteomes" id="UP000186309"/>
    </source>
</evidence>
<dbReference type="InterPro" id="IPR001130">
    <property type="entry name" value="TatD-like"/>
</dbReference>
<dbReference type="CDD" id="cd01310">
    <property type="entry name" value="TatD_DNAse"/>
    <property type="match status" value="1"/>
</dbReference>
<dbReference type="GO" id="GO:0016788">
    <property type="term" value="F:hydrolase activity, acting on ester bonds"/>
    <property type="evidence" value="ECO:0007669"/>
    <property type="project" value="InterPro"/>
</dbReference>
<dbReference type="RefSeq" id="WP_237170618.1">
    <property type="nucleotide sequence ID" value="NZ_CP019082.1"/>
</dbReference>
<feature type="binding site" evidence="4">
    <location>
        <position position="141"/>
    </location>
    <ligand>
        <name>a divalent metal cation</name>
        <dbReference type="ChEBI" id="CHEBI:60240"/>
        <label>2</label>
    </ligand>
</feature>
<keyword evidence="6" id="KW-1185">Reference proteome</keyword>
<dbReference type="PANTHER" id="PTHR46124">
    <property type="entry name" value="D-AMINOACYL-TRNA DEACYLASE"/>
    <property type="match status" value="1"/>
</dbReference>
<feature type="binding site" evidence="4">
    <location>
        <position position="165"/>
    </location>
    <ligand>
        <name>a divalent metal cation</name>
        <dbReference type="ChEBI" id="CHEBI:60240"/>
        <label>2</label>
    </ligand>
</feature>
<dbReference type="InterPro" id="IPR018228">
    <property type="entry name" value="DNase_TatD-rel_CS"/>
</dbReference>
<dbReference type="Pfam" id="PF01026">
    <property type="entry name" value="TatD_DNase"/>
    <property type="match status" value="1"/>
</dbReference>
<sequence length="274" mass="29542">MTMTKTPLPPPFGPLVDTHAHLEDERLRANLSDALAHARAAGVVQVVAIGTTAADSAEVVAIAGTHPGVFAAVGVQPNHVAETVDGDWERIVELASRPRVAAIGETGLDRYWDRVPFDQQQDWFGRHLRLAHDLDLPVVIHCRDCEADVVAQLAALGRPVRGVLHSFTGTIDLAREFVALGLHISFAGMLTFKNKGLDALRAAAAVVPLDRLLVETDSPYLSPDPVRGRSNQPAHVAWTARKLAEVRGVSPNEIARATTANARRLFALPETDVI</sequence>
<dbReference type="GO" id="GO:0005829">
    <property type="term" value="C:cytosol"/>
    <property type="evidence" value="ECO:0007669"/>
    <property type="project" value="TreeGrafter"/>
</dbReference>
<dbReference type="Proteomes" id="UP000186309">
    <property type="component" value="Chromosome"/>
</dbReference>
<evidence type="ECO:0000256" key="4">
    <source>
        <dbReference type="PIRSR" id="PIRSR005902-1"/>
    </source>
</evidence>
<dbReference type="EMBL" id="CP019082">
    <property type="protein sequence ID" value="APW63714.1"/>
    <property type="molecule type" value="Genomic_DNA"/>
</dbReference>
<feature type="binding site" evidence="4">
    <location>
        <position position="21"/>
    </location>
    <ligand>
        <name>a divalent metal cation</name>
        <dbReference type="ChEBI" id="CHEBI:60240"/>
        <label>1</label>
    </ligand>
</feature>
<keyword evidence="2 4" id="KW-0479">Metal-binding</keyword>
<dbReference type="FunFam" id="3.20.20.140:FF:000005">
    <property type="entry name" value="TatD family hydrolase"/>
    <property type="match status" value="1"/>
</dbReference>
<feature type="binding site" evidence="4">
    <location>
        <position position="105"/>
    </location>
    <ligand>
        <name>a divalent metal cation</name>
        <dbReference type="ChEBI" id="CHEBI:60240"/>
        <label>1</label>
    </ligand>
</feature>
<evidence type="ECO:0000256" key="2">
    <source>
        <dbReference type="ARBA" id="ARBA00022723"/>
    </source>
</evidence>
<dbReference type="AlphaFoldDB" id="A0A1U7CXP1"/>
<organism evidence="5 6">
    <name type="scientific">Paludisphaera borealis</name>
    <dbReference type="NCBI Taxonomy" id="1387353"/>
    <lineage>
        <taxon>Bacteria</taxon>
        <taxon>Pseudomonadati</taxon>
        <taxon>Planctomycetota</taxon>
        <taxon>Planctomycetia</taxon>
        <taxon>Isosphaerales</taxon>
        <taxon>Isosphaeraceae</taxon>
        <taxon>Paludisphaera</taxon>
    </lineage>
</organism>
<dbReference type="GO" id="GO:0004536">
    <property type="term" value="F:DNA nuclease activity"/>
    <property type="evidence" value="ECO:0007669"/>
    <property type="project" value="InterPro"/>
</dbReference>
<feature type="binding site" evidence="4">
    <location>
        <position position="19"/>
    </location>
    <ligand>
        <name>a divalent metal cation</name>
        <dbReference type="ChEBI" id="CHEBI:60240"/>
        <label>1</label>
    </ligand>
</feature>
<gene>
    <name evidence="5" type="primary">ycfH</name>
    <name evidence="5" type="ORF">BSF38_05288</name>
</gene>
<protein>
    <submittedName>
        <fullName evidence="5">Putative deoxyribonuclease YcfH</fullName>
        <ecNumber evidence="5">3.1.21.-</ecNumber>
    </submittedName>
</protein>
<comment type="similarity">
    <text evidence="1">Belongs to the metallo-dependent hydrolases superfamily. TatD-type hydrolase family.</text>
</comment>
<dbReference type="KEGG" id="pbor:BSF38_05288"/>